<dbReference type="RefSeq" id="WP_104830210.1">
    <property type="nucleotide sequence ID" value="NZ_PJCH01000006.1"/>
</dbReference>
<organism evidence="1 2">
    <name type="scientific">Hyphococcus luteus</name>
    <dbReference type="NCBI Taxonomy" id="2058213"/>
    <lineage>
        <taxon>Bacteria</taxon>
        <taxon>Pseudomonadati</taxon>
        <taxon>Pseudomonadota</taxon>
        <taxon>Alphaproteobacteria</taxon>
        <taxon>Parvularculales</taxon>
        <taxon>Parvularculaceae</taxon>
        <taxon>Hyphococcus</taxon>
    </lineage>
</organism>
<dbReference type="InterPro" id="IPR008948">
    <property type="entry name" value="L-Aspartase-like"/>
</dbReference>
<dbReference type="Proteomes" id="UP000239504">
    <property type="component" value="Unassembled WGS sequence"/>
</dbReference>
<dbReference type="Gene3D" id="1.10.275.10">
    <property type="entry name" value="Fumarase/aspartase (N-terminal domain)"/>
    <property type="match status" value="1"/>
</dbReference>
<dbReference type="InterPro" id="IPR001106">
    <property type="entry name" value="Aromatic_Lyase"/>
</dbReference>
<evidence type="ECO:0000313" key="2">
    <source>
        <dbReference type="Proteomes" id="UP000239504"/>
    </source>
</evidence>
<dbReference type="Gene3D" id="1.20.200.10">
    <property type="entry name" value="Fumarase/aspartase (Central domain)"/>
    <property type="match status" value="1"/>
</dbReference>
<reference evidence="1 2" key="1">
    <citation type="submission" date="2017-12" db="EMBL/GenBank/DDBJ databases">
        <authorList>
            <person name="Hurst M.R.H."/>
        </authorList>
    </citation>
    <scope>NUCLEOTIDE SEQUENCE [LARGE SCALE GENOMIC DNA]</scope>
    <source>
        <strain evidence="1 2">SY-3-19</strain>
    </source>
</reference>
<dbReference type="EMBL" id="PJCH01000006">
    <property type="protein sequence ID" value="PQA87672.1"/>
    <property type="molecule type" value="Genomic_DNA"/>
</dbReference>
<accession>A0A2S7K5A2</accession>
<dbReference type="SUPFAM" id="SSF48557">
    <property type="entry name" value="L-aspartase-like"/>
    <property type="match status" value="1"/>
</dbReference>
<dbReference type="GO" id="GO:0016841">
    <property type="term" value="F:ammonia-lyase activity"/>
    <property type="evidence" value="ECO:0007669"/>
    <property type="project" value="InterPro"/>
</dbReference>
<dbReference type="PANTHER" id="PTHR10362">
    <property type="entry name" value="HISTIDINE AMMONIA-LYASE"/>
    <property type="match status" value="1"/>
</dbReference>
<evidence type="ECO:0000313" key="1">
    <source>
        <dbReference type="EMBL" id="PQA87672.1"/>
    </source>
</evidence>
<dbReference type="AlphaFoldDB" id="A0A2S7K5A2"/>
<sequence length="546" mass="59169">MIKISGDGLSLEQISKVVQGERVELADDPAVTARIEASCLRLEEAIKAGEPIYGVSTLYGGMADQSVPPERMSELQHIALWHHKTATGPRLAREDVRAAMLLRANTLAKGYSAVRRELIERYLTFLNNNVSPHTFKRGSIGASGDLVPLSYIGASVVGLGPAFMVDFDGEDIDCISALERLGMKPLKLLPKEGLALNNGTTASTGVAANNLDRACNVTALAFGVQALLFQALLATDHSFHPTIHHVKPHPGQVFVAAEFRTLLKDSKLIRGEAVGNRGHRKGKLIQDRYSMRCLPQYTGPIIDGLANAAKQITTEANTANDNPLIDPDTGEIYHTGNFLAQYTAVAMDDLRLHLAMLIKHLDVQIAMLVTPEFNQGLAASLVGNQEHGLNIGLKSLQVQCNSIAPLVQFNARSMADLYPTHAEQFNQNINSQAMNASNLARDSIELCEHFLACALVFAVQAVELRSKAAGSTYDATGVLSTATQPLYVAARTIAQGPPDHEECLVWDDMDSPIEDRVARLLKDIANSGDLVSAVRETRDRIASRMV</sequence>
<proteinExistence type="predicted"/>
<comment type="caution">
    <text evidence="1">The sequence shown here is derived from an EMBL/GenBank/DDBJ whole genome shotgun (WGS) entry which is preliminary data.</text>
</comment>
<keyword evidence="1" id="KW-0456">Lyase</keyword>
<gene>
    <name evidence="1" type="ORF">CW354_11395</name>
</gene>
<dbReference type="PROSITE" id="PS00488">
    <property type="entry name" value="PAL_HISTIDASE"/>
    <property type="match status" value="1"/>
</dbReference>
<dbReference type="CDD" id="cd00332">
    <property type="entry name" value="PAL-HAL"/>
    <property type="match status" value="1"/>
</dbReference>
<dbReference type="OrthoDB" id="9806955at2"/>
<dbReference type="InterPro" id="IPR022313">
    <property type="entry name" value="Phe/His_NH3-lyase_AS"/>
</dbReference>
<name>A0A2S7K5A2_9PROT</name>
<dbReference type="Pfam" id="PF00221">
    <property type="entry name" value="Lyase_aromatic"/>
    <property type="match status" value="1"/>
</dbReference>
<dbReference type="InterPro" id="IPR024083">
    <property type="entry name" value="Fumarase/histidase_N"/>
</dbReference>
<protein>
    <submittedName>
        <fullName evidence="1">Histidine ammonia-lyase</fullName>
    </submittedName>
</protein>
<keyword evidence="2" id="KW-1185">Reference proteome</keyword>